<evidence type="ECO:0000256" key="2">
    <source>
        <dbReference type="ARBA" id="ARBA00022475"/>
    </source>
</evidence>
<accession>A0A3N0AFK6</accession>
<feature type="transmembrane region" description="Helical" evidence="6">
    <location>
        <begin position="30"/>
        <end position="53"/>
    </location>
</feature>
<gene>
    <name evidence="8" type="ORF">DMP07_03130</name>
</gene>
<evidence type="ECO:0000256" key="1">
    <source>
        <dbReference type="ARBA" id="ARBA00004651"/>
    </source>
</evidence>
<dbReference type="InterPro" id="IPR016174">
    <property type="entry name" value="Di-haem_cyt_TM"/>
</dbReference>
<dbReference type="GO" id="GO:0005886">
    <property type="term" value="C:plasma membrane"/>
    <property type="evidence" value="ECO:0007669"/>
    <property type="project" value="UniProtKB-SubCell"/>
</dbReference>
<evidence type="ECO:0000256" key="3">
    <source>
        <dbReference type="ARBA" id="ARBA00022692"/>
    </source>
</evidence>
<comment type="caution">
    <text evidence="8">The sequence shown here is derived from an EMBL/GenBank/DDBJ whole genome shotgun (WGS) entry which is preliminary data.</text>
</comment>
<reference evidence="9" key="1">
    <citation type="submission" date="2018-05" db="EMBL/GenBank/DDBJ databases">
        <title>Genome Sequencing of selected type strains of the family Eggerthellaceae.</title>
        <authorList>
            <person name="Danylec N."/>
            <person name="Stoll D.A."/>
            <person name="Doetsch A."/>
            <person name="Huch M."/>
        </authorList>
    </citation>
    <scope>NUCLEOTIDE SEQUENCE [LARGE SCALE GENOMIC DNA]</scope>
    <source>
        <strain evidence="9">DSM 17537</strain>
    </source>
</reference>
<dbReference type="Gene3D" id="1.20.950.20">
    <property type="entry name" value="Transmembrane di-heme cytochromes, Chain C"/>
    <property type="match status" value="1"/>
</dbReference>
<keyword evidence="3 6" id="KW-0812">Transmembrane</keyword>
<keyword evidence="5 6" id="KW-0472">Membrane</keyword>
<feature type="transmembrane region" description="Helical" evidence="6">
    <location>
        <begin position="137"/>
        <end position="158"/>
    </location>
</feature>
<feature type="transmembrane region" description="Helical" evidence="6">
    <location>
        <begin position="59"/>
        <end position="81"/>
    </location>
</feature>
<dbReference type="EMBL" id="QICB01000002">
    <property type="protein sequence ID" value="RNL20596.1"/>
    <property type="molecule type" value="Genomic_DNA"/>
</dbReference>
<evidence type="ECO:0000259" key="7">
    <source>
        <dbReference type="Pfam" id="PF01292"/>
    </source>
</evidence>
<dbReference type="Proteomes" id="UP000267368">
    <property type="component" value="Unassembled WGS sequence"/>
</dbReference>
<dbReference type="InterPro" id="IPR051817">
    <property type="entry name" value="FDH_cytochrome_b556_subunit"/>
</dbReference>
<dbReference type="AlphaFoldDB" id="A0A3N0AFK6"/>
<name>A0A3N0AFK6_9ACTN</name>
<dbReference type="RefSeq" id="WP_123197697.1">
    <property type="nucleotide sequence ID" value="NZ_QICB01000002.1"/>
</dbReference>
<organism evidence="8 9">
    <name type="scientific">Slackia faecicanis</name>
    <dbReference type="NCBI Taxonomy" id="255723"/>
    <lineage>
        <taxon>Bacteria</taxon>
        <taxon>Bacillati</taxon>
        <taxon>Actinomycetota</taxon>
        <taxon>Coriobacteriia</taxon>
        <taxon>Eggerthellales</taxon>
        <taxon>Eggerthellaceae</taxon>
        <taxon>Slackia</taxon>
    </lineage>
</organism>
<dbReference type="GO" id="GO:0009326">
    <property type="term" value="C:formate dehydrogenase complex"/>
    <property type="evidence" value="ECO:0007669"/>
    <property type="project" value="TreeGrafter"/>
</dbReference>
<dbReference type="InterPro" id="IPR011577">
    <property type="entry name" value="Cyt_b561_bac/Ni-Hgenase"/>
</dbReference>
<dbReference type="GO" id="GO:0009061">
    <property type="term" value="P:anaerobic respiration"/>
    <property type="evidence" value="ECO:0007669"/>
    <property type="project" value="TreeGrafter"/>
</dbReference>
<proteinExistence type="predicted"/>
<feature type="domain" description="Cytochrome b561 bacterial/Ni-hydrogenase" evidence="7">
    <location>
        <begin position="24"/>
        <end position="207"/>
    </location>
</feature>
<dbReference type="SUPFAM" id="SSF81342">
    <property type="entry name" value="Transmembrane di-heme cytochromes"/>
    <property type="match status" value="1"/>
</dbReference>
<evidence type="ECO:0000256" key="6">
    <source>
        <dbReference type="SAM" id="Phobius"/>
    </source>
</evidence>
<evidence type="ECO:0000313" key="8">
    <source>
        <dbReference type="EMBL" id="RNL20596.1"/>
    </source>
</evidence>
<comment type="subcellular location">
    <subcellularLocation>
        <location evidence="1">Cell membrane</location>
        <topology evidence="1">Multi-pass membrane protein</topology>
    </subcellularLocation>
</comment>
<protein>
    <recommendedName>
        <fullName evidence="7">Cytochrome b561 bacterial/Ni-hydrogenase domain-containing protein</fullName>
    </recommendedName>
</protein>
<dbReference type="GO" id="GO:0022904">
    <property type="term" value="P:respiratory electron transport chain"/>
    <property type="evidence" value="ECO:0007669"/>
    <property type="project" value="InterPro"/>
</dbReference>
<dbReference type="OrthoDB" id="9790598at2"/>
<keyword evidence="2" id="KW-1003">Cell membrane</keyword>
<keyword evidence="4 6" id="KW-1133">Transmembrane helix</keyword>
<dbReference type="PANTHER" id="PTHR30074">
    <property type="entry name" value="FORMATE DEHYDROGENASE, NITRATE-INDUCIBLE, CYTOCHROME B556 FDN SUBUNIT"/>
    <property type="match status" value="1"/>
</dbReference>
<dbReference type="GO" id="GO:0009055">
    <property type="term" value="F:electron transfer activity"/>
    <property type="evidence" value="ECO:0007669"/>
    <property type="project" value="InterPro"/>
</dbReference>
<dbReference type="GO" id="GO:0015944">
    <property type="term" value="P:formate oxidation"/>
    <property type="evidence" value="ECO:0007669"/>
    <property type="project" value="TreeGrafter"/>
</dbReference>
<dbReference type="GO" id="GO:0036397">
    <property type="term" value="F:formate dehydrogenase (quinone) activity"/>
    <property type="evidence" value="ECO:0007669"/>
    <property type="project" value="TreeGrafter"/>
</dbReference>
<evidence type="ECO:0000256" key="5">
    <source>
        <dbReference type="ARBA" id="ARBA00023136"/>
    </source>
</evidence>
<keyword evidence="9" id="KW-1185">Reference proteome</keyword>
<feature type="transmembrane region" description="Helical" evidence="6">
    <location>
        <begin position="178"/>
        <end position="205"/>
    </location>
</feature>
<evidence type="ECO:0000256" key="4">
    <source>
        <dbReference type="ARBA" id="ARBA00022989"/>
    </source>
</evidence>
<evidence type="ECO:0000313" key="9">
    <source>
        <dbReference type="Proteomes" id="UP000267368"/>
    </source>
</evidence>
<sequence length="269" mass="29846">MSEMTITNPAAQEQPGLELRIFKHNLSTRIMHLCVAIGFMYCGVTGLLLFFGAPVPRSFVALSHCLLGVLFISAPAVYVVANFRSFSRFMGTIFHYDRDDVGWIAAPMGGYLDPYLFRNKPPHYVPPQEKYNTGQKLAGICLVLGGVMLAITGFLMWANAGEGIFGLVKIDIGPGGTWFIWTLHYVMALLMLAVFAVHFFLGAIYKETNVEFGTMFKDGTADYAYTKKKHGKWLQSLEVIDEEVVEDTPEYLAQHPEAKQAASGAAQEK</sequence>
<dbReference type="PANTHER" id="PTHR30074:SF5">
    <property type="entry name" value="FORMATE DEHYDROGENASE, NITRATE-INDUCIBLE, CYTOCHROME B556(FDN) SUBUNIT"/>
    <property type="match status" value="1"/>
</dbReference>
<dbReference type="Pfam" id="PF01292">
    <property type="entry name" value="Ni_hydr_CYTB"/>
    <property type="match status" value="1"/>
</dbReference>